<reference evidence="1 2" key="1">
    <citation type="submission" date="2020-04" db="EMBL/GenBank/DDBJ databases">
        <title>Vibrio sp. SM6, a novel species isolated from seawater.</title>
        <authorList>
            <person name="Wang X."/>
        </authorList>
    </citation>
    <scope>NUCLEOTIDE SEQUENCE [LARGE SCALE GENOMIC DNA]</scope>
    <source>
        <strain evidence="1 2">SM6</strain>
    </source>
</reference>
<keyword evidence="2" id="KW-1185">Reference proteome</keyword>
<evidence type="ECO:0000313" key="1">
    <source>
        <dbReference type="EMBL" id="NLS12117.1"/>
    </source>
</evidence>
<accession>A0A7X8TNN6</accession>
<proteinExistence type="predicted"/>
<dbReference type="RefSeq" id="WP_211091883.1">
    <property type="nucleotide sequence ID" value="NZ_JABAIK010000003.1"/>
</dbReference>
<gene>
    <name evidence="1" type="ORF">HGP28_04315</name>
</gene>
<organism evidence="1 2">
    <name type="scientific">Vibrio agarilyticus</name>
    <dbReference type="NCBI Taxonomy" id="2726741"/>
    <lineage>
        <taxon>Bacteria</taxon>
        <taxon>Pseudomonadati</taxon>
        <taxon>Pseudomonadota</taxon>
        <taxon>Gammaproteobacteria</taxon>
        <taxon>Vibrionales</taxon>
        <taxon>Vibrionaceae</taxon>
        <taxon>Vibrio</taxon>
    </lineage>
</organism>
<comment type="caution">
    <text evidence="1">The sequence shown here is derived from an EMBL/GenBank/DDBJ whole genome shotgun (WGS) entry which is preliminary data.</text>
</comment>
<dbReference type="Proteomes" id="UP000535589">
    <property type="component" value="Unassembled WGS sequence"/>
</dbReference>
<dbReference type="EMBL" id="JABAIK010000003">
    <property type="protein sequence ID" value="NLS12117.1"/>
    <property type="molecule type" value="Genomic_DNA"/>
</dbReference>
<protein>
    <submittedName>
        <fullName evidence="1">Uncharacterized protein</fullName>
    </submittedName>
</protein>
<sequence>MSDFTPPLTQPLTQATPPLEKLKIAYLSERDHLEQLEVELNRSKIVMIDSHGKLQRFAFIIEH</sequence>
<name>A0A7X8TNN6_9VIBR</name>
<evidence type="ECO:0000313" key="2">
    <source>
        <dbReference type="Proteomes" id="UP000535589"/>
    </source>
</evidence>
<dbReference type="AlphaFoldDB" id="A0A7X8TNN6"/>